<keyword evidence="2" id="KW-1185">Reference proteome</keyword>
<dbReference type="CDD" id="cd09272">
    <property type="entry name" value="RNase_HI_RT_Ty1"/>
    <property type="match status" value="1"/>
</dbReference>
<dbReference type="PANTHER" id="PTHR11439:SF481">
    <property type="entry name" value="REVERSE TRANSCRIPTASE TY1_COPIA-TYPE DOMAIN-CONTAINING PROTEIN"/>
    <property type="match status" value="1"/>
</dbReference>
<keyword evidence="1" id="KW-0418">Kinase</keyword>
<protein>
    <submittedName>
        <fullName evidence="1">Cysteine-rich RLK (RECEPTOR-like protein kinase) 8</fullName>
    </submittedName>
</protein>
<reference evidence="1" key="1">
    <citation type="submission" date="2023-05" db="EMBL/GenBank/DDBJ databases">
        <title>Genome and transcriptome analyses reveal genes involved in the formation of fine ridges on petal epidermal cells in Hibiscus trionum.</title>
        <authorList>
            <person name="Koshimizu S."/>
            <person name="Masuda S."/>
            <person name="Ishii T."/>
            <person name="Shirasu K."/>
            <person name="Hoshino A."/>
            <person name="Arita M."/>
        </authorList>
    </citation>
    <scope>NUCLEOTIDE SEQUENCE</scope>
    <source>
        <strain evidence="1">Hamamatsu line</strain>
    </source>
</reference>
<sequence length="253" mass="28428">MATPMETNVKLKKDGGKILQDARKFQQLVGSLIYLTITRPEISYSVSVISQFMQNPKSHHLDAAKRILRYIKGSLEYGLMYKKNDSFLLSGYIDADWAGDATDRRSTSGYCFDFGSAVVSWCSKKQPTVALSSTEAEYIAATMAAQECIWMKCLMGDMFGNINYALQIKCDNESAIKLASNPVFHGRTKHIEVRNHFVREKVLNQELDLVGVNTNDQTADIFTKALAKPKFERFRAALGVVNRKYALRGSVEN</sequence>
<accession>A0A9W7HRR6</accession>
<organism evidence="1 2">
    <name type="scientific">Hibiscus trionum</name>
    <name type="common">Flower of an hour</name>
    <dbReference type="NCBI Taxonomy" id="183268"/>
    <lineage>
        <taxon>Eukaryota</taxon>
        <taxon>Viridiplantae</taxon>
        <taxon>Streptophyta</taxon>
        <taxon>Embryophyta</taxon>
        <taxon>Tracheophyta</taxon>
        <taxon>Spermatophyta</taxon>
        <taxon>Magnoliopsida</taxon>
        <taxon>eudicotyledons</taxon>
        <taxon>Gunneridae</taxon>
        <taxon>Pentapetalae</taxon>
        <taxon>rosids</taxon>
        <taxon>malvids</taxon>
        <taxon>Malvales</taxon>
        <taxon>Malvaceae</taxon>
        <taxon>Malvoideae</taxon>
        <taxon>Hibiscus</taxon>
    </lineage>
</organism>
<evidence type="ECO:0000313" key="1">
    <source>
        <dbReference type="EMBL" id="GMI82979.1"/>
    </source>
</evidence>
<dbReference type="Proteomes" id="UP001165190">
    <property type="component" value="Unassembled WGS sequence"/>
</dbReference>
<dbReference type="PANTHER" id="PTHR11439">
    <property type="entry name" value="GAG-POL-RELATED RETROTRANSPOSON"/>
    <property type="match status" value="1"/>
</dbReference>
<keyword evidence="1" id="KW-0808">Transferase</keyword>
<dbReference type="OrthoDB" id="418237at2759"/>
<dbReference type="GO" id="GO:0016301">
    <property type="term" value="F:kinase activity"/>
    <property type="evidence" value="ECO:0007669"/>
    <property type="project" value="UniProtKB-KW"/>
</dbReference>
<dbReference type="InterPro" id="IPR043502">
    <property type="entry name" value="DNA/RNA_pol_sf"/>
</dbReference>
<evidence type="ECO:0000313" key="2">
    <source>
        <dbReference type="Proteomes" id="UP001165190"/>
    </source>
</evidence>
<dbReference type="EMBL" id="BSYR01000019">
    <property type="protein sequence ID" value="GMI82979.1"/>
    <property type="molecule type" value="Genomic_DNA"/>
</dbReference>
<dbReference type="SUPFAM" id="SSF56672">
    <property type="entry name" value="DNA/RNA polymerases"/>
    <property type="match status" value="1"/>
</dbReference>
<comment type="caution">
    <text evidence="1">The sequence shown here is derived from an EMBL/GenBank/DDBJ whole genome shotgun (WGS) entry which is preliminary data.</text>
</comment>
<proteinExistence type="predicted"/>
<gene>
    <name evidence="1" type="ORF">HRI_001967200</name>
</gene>
<dbReference type="AlphaFoldDB" id="A0A9W7HRR6"/>
<name>A0A9W7HRR6_HIBTR</name>